<name>A0A5J4N2N5_9TREM</name>
<reference evidence="2 3" key="1">
    <citation type="journal article" date="2019" name="Gigascience">
        <title>Whole-genome sequence of the oriental lung fluke Paragonimus westermani.</title>
        <authorList>
            <person name="Oey H."/>
            <person name="Zakrzewski M."/>
            <person name="Narain K."/>
            <person name="Devi K.R."/>
            <person name="Agatsuma T."/>
            <person name="Nawaratna S."/>
            <person name="Gobert G.N."/>
            <person name="Jones M.K."/>
            <person name="Ragan M.A."/>
            <person name="McManus D.P."/>
            <person name="Krause L."/>
        </authorList>
    </citation>
    <scope>NUCLEOTIDE SEQUENCE [LARGE SCALE GENOMIC DNA]</scope>
    <source>
        <strain evidence="2 3">IND2009</strain>
    </source>
</reference>
<dbReference type="PANTHER" id="PTHR47163:SF2">
    <property type="entry name" value="SI:DKEY-17M8.2"/>
    <property type="match status" value="1"/>
</dbReference>
<feature type="non-terminal residue" evidence="2">
    <location>
        <position position="187"/>
    </location>
</feature>
<dbReference type="EMBL" id="QNGE01029759">
    <property type="protein sequence ID" value="KAA3669764.1"/>
    <property type="molecule type" value="Genomic_DNA"/>
</dbReference>
<feature type="domain" description="ISXO2-like transposase" evidence="1">
    <location>
        <begin position="48"/>
        <end position="183"/>
    </location>
</feature>
<gene>
    <name evidence="2" type="ORF">DEA37_0006204</name>
</gene>
<dbReference type="AlphaFoldDB" id="A0A5J4N2N5"/>
<organism evidence="2 3">
    <name type="scientific">Paragonimus westermani</name>
    <dbReference type="NCBI Taxonomy" id="34504"/>
    <lineage>
        <taxon>Eukaryota</taxon>
        <taxon>Metazoa</taxon>
        <taxon>Spiralia</taxon>
        <taxon>Lophotrochozoa</taxon>
        <taxon>Platyhelminthes</taxon>
        <taxon>Trematoda</taxon>
        <taxon>Digenea</taxon>
        <taxon>Plagiorchiida</taxon>
        <taxon>Troglotremata</taxon>
        <taxon>Troglotrematidae</taxon>
        <taxon>Paragonimus</taxon>
    </lineage>
</organism>
<protein>
    <recommendedName>
        <fullName evidence="1">ISXO2-like transposase domain-containing protein</fullName>
    </recommendedName>
</protein>
<sequence length="187" mass="21435">MELAFYWLIEIPVSTTAELVGVTRATAIQWYQYCRDICSTKMLALQQQLGGPGHIVQIDETLMFKRKYHVGHAAEQHWVFGMYDSHSRKGYCLHVQDRSAATLIPIIQQWVAPGSTIYSDQWASYNGLAALGFTHMTVNHQTNFVDPITQACTNQVEAFWSRLKRRLKYISGSVGEMRWSHLDEACY</sequence>
<evidence type="ECO:0000313" key="3">
    <source>
        <dbReference type="Proteomes" id="UP000324629"/>
    </source>
</evidence>
<dbReference type="InterPro" id="IPR024445">
    <property type="entry name" value="Tnp_ISXO2-like"/>
</dbReference>
<comment type="caution">
    <text evidence="2">The sequence shown here is derived from an EMBL/GenBank/DDBJ whole genome shotgun (WGS) entry which is preliminary data.</text>
</comment>
<evidence type="ECO:0000313" key="2">
    <source>
        <dbReference type="EMBL" id="KAA3669764.1"/>
    </source>
</evidence>
<dbReference type="Proteomes" id="UP000324629">
    <property type="component" value="Unassembled WGS sequence"/>
</dbReference>
<accession>A0A5J4N2N5</accession>
<keyword evidence="3" id="KW-1185">Reference proteome</keyword>
<evidence type="ECO:0000259" key="1">
    <source>
        <dbReference type="SMART" id="SM01126"/>
    </source>
</evidence>
<dbReference type="InterPro" id="IPR053164">
    <property type="entry name" value="IS1016-like_transposase"/>
</dbReference>
<proteinExistence type="predicted"/>
<dbReference type="Pfam" id="PF12762">
    <property type="entry name" value="DDE_Tnp_IS1595"/>
    <property type="match status" value="1"/>
</dbReference>
<dbReference type="PANTHER" id="PTHR47163">
    <property type="entry name" value="DDE_TNP_IS1595 DOMAIN-CONTAINING PROTEIN"/>
    <property type="match status" value="1"/>
</dbReference>
<dbReference type="SMART" id="SM01126">
    <property type="entry name" value="DDE_Tnp_IS1595"/>
    <property type="match status" value="1"/>
</dbReference>
<dbReference type="NCBIfam" id="NF033547">
    <property type="entry name" value="transpos_IS1595"/>
    <property type="match status" value="1"/>
</dbReference>